<organism evidence="1 2">
    <name type="scientific">Roseburia inulinivorans</name>
    <dbReference type="NCBI Taxonomy" id="360807"/>
    <lineage>
        <taxon>Bacteria</taxon>
        <taxon>Bacillati</taxon>
        <taxon>Bacillota</taxon>
        <taxon>Clostridia</taxon>
        <taxon>Lachnospirales</taxon>
        <taxon>Lachnospiraceae</taxon>
        <taxon>Roseburia</taxon>
    </lineage>
</organism>
<accession>A0A3R6G742</accession>
<evidence type="ECO:0000313" key="1">
    <source>
        <dbReference type="EMBL" id="RHE99072.1"/>
    </source>
</evidence>
<gene>
    <name evidence="1" type="ORF">DW707_04925</name>
</gene>
<dbReference type="EMBL" id="QSKW01000005">
    <property type="protein sequence ID" value="RHE99072.1"/>
    <property type="molecule type" value="Genomic_DNA"/>
</dbReference>
<dbReference type="AlphaFoldDB" id="A0A3R6G742"/>
<evidence type="ECO:0000313" key="2">
    <source>
        <dbReference type="Proteomes" id="UP000286271"/>
    </source>
</evidence>
<comment type="caution">
    <text evidence="1">The sequence shown here is derived from an EMBL/GenBank/DDBJ whole genome shotgun (WGS) entry which is preliminary data.</text>
</comment>
<name>A0A3R6G742_9FIRM</name>
<proteinExistence type="predicted"/>
<protein>
    <submittedName>
        <fullName evidence="1">Uncharacterized protein</fullName>
    </submittedName>
</protein>
<dbReference type="Proteomes" id="UP000286271">
    <property type="component" value="Unassembled WGS sequence"/>
</dbReference>
<sequence length="79" mass="8941">MKHVNFKDYAEVNERILEGYTITNVSTGINAEDSGMLLELSKKIDNVTIGIDVCFNPAPDPDINETEFMISEEYVKKIE</sequence>
<dbReference type="RefSeq" id="WP_118929887.1">
    <property type="nucleotide sequence ID" value="NZ_QSKW01000005.1"/>
</dbReference>
<reference evidence="1 2" key="1">
    <citation type="submission" date="2018-08" db="EMBL/GenBank/DDBJ databases">
        <title>A genome reference for cultivated species of the human gut microbiota.</title>
        <authorList>
            <person name="Zou Y."/>
            <person name="Xue W."/>
            <person name="Luo G."/>
        </authorList>
    </citation>
    <scope>NUCLEOTIDE SEQUENCE [LARGE SCALE GENOMIC DNA]</scope>
    <source>
        <strain evidence="1 2">AM27-11</strain>
    </source>
</reference>